<evidence type="ECO:0000313" key="9">
    <source>
        <dbReference type="EMBL" id="KAA9394409.1"/>
    </source>
</evidence>
<evidence type="ECO:0000256" key="5">
    <source>
        <dbReference type="SAM" id="MobiDB-lite"/>
    </source>
</evidence>
<dbReference type="PANTHER" id="PTHR47756:SF2">
    <property type="entry name" value="BLL6612 PROTEIN"/>
    <property type="match status" value="1"/>
</dbReference>
<reference evidence="9 10" key="1">
    <citation type="submission" date="2019-05" db="EMBL/GenBank/DDBJ databases">
        <title>Kocuria coralli sp. nov., a novel actinobacterium isolated from coral reef seawater.</title>
        <authorList>
            <person name="Li J."/>
        </authorList>
    </citation>
    <scope>NUCLEOTIDE SEQUENCE [LARGE SCALE GENOMIC DNA]</scope>
    <source>
        <strain evidence="9 10">SCSIO 13007</strain>
    </source>
</reference>
<keyword evidence="10" id="KW-1185">Reference proteome</keyword>
<evidence type="ECO:0000259" key="8">
    <source>
        <dbReference type="Pfam" id="PF20239"/>
    </source>
</evidence>
<dbReference type="EMBL" id="SZWF01000007">
    <property type="protein sequence ID" value="KAA9394409.1"/>
    <property type="molecule type" value="Genomic_DNA"/>
</dbReference>
<dbReference type="Pfam" id="PF20239">
    <property type="entry name" value="DUF6596"/>
    <property type="match status" value="1"/>
</dbReference>
<comment type="caution">
    <text evidence="9">The sequence shown here is derived from an EMBL/GenBank/DDBJ whole genome shotgun (WGS) entry which is preliminary data.</text>
</comment>
<feature type="region of interest" description="Disordered" evidence="5">
    <location>
        <begin position="432"/>
        <end position="465"/>
    </location>
</feature>
<sequence length="465" mass="50708">MAAAPDDSDSGAHVPRPDADADADAIRRTVEATWRVDAAKIIAALSRHVGDFGFAEELAQEAVTEALAQWPGTGVPANPAAWLTTVAKRRAIDAWRRRERLDERMALLAEDLDMRQRENAGAPPWDPDTIDDDVLRLVFISCHPVLGREAQLALTLQVVGGLTSAQIARAFLLPVPAVQQRIVRAKKALAKAGVSFELPPENERAKRLEGVLGVLYLMFSEGHVATSGSDWMRPDLSMEALRLARVCAGLMPREPEVQGLVALMAFTAARFPARLGARGEPVLLADQDRSRWDRSLIRLGNRCLHTALSLREARGTYTLQAQIAGCHAEAARFELTDWHRIAQLYGDLVRVAPSPITELNRAIAVAEADGPAAGLALVDDLAATGALEKLHLLPSVRGELLRRLGRTREALAEFDRAAELASNEREREVLRAKARELRDGKTHGEPDGKPDGQDHRRGAEAPGEQ</sequence>
<dbReference type="InterPro" id="IPR013325">
    <property type="entry name" value="RNA_pol_sigma_r2"/>
</dbReference>
<keyword evidence="3" id="KW-0731">Sigma factor</keyword>
<dbReference type="OrthoDB" id="9780299at2"/>
<evidence type="ECO:0000259" key="7">
    <source>
        <dbReference type="Pfam" id="PF08281"/>
    </source>
</evidence>
<feature type="region of interest" description="Disordered" evidence="5">
    <location>
        <begin position="1"/>
        <end position="22"/>
    </location>
</feature>
<dbReference type="InterPro" id="IPR007627">
    <property type="entry name" value="RNA_pol_sigma70_r2"/>
</dbReference>
<accession>A0A5J5KXK7</accession>
<feature type="compositionally biased region" description="Basic and acidic residues" evidence="5">
    <location>
        <begin position="432"/>
        <end position="459"/>
    </location>
</feature>
<dbReference type="InterPro" id="IPR013249">
    <property type="entry name" value="RNA_pol_sigma70_r4_t2"/>
</dbReference>
<feature type="domain" description="RNA polymerase sigma factor 70 region 4 type 2" evidence="7">
    <location>
        <begin position="142"/>
        <end position="189"/>
    </location>
</feature>
<dbReference type="Pfam" id="PF04542">
    <property type="entry name" value="Sigma70_r2"/>
    <property type="match status" value="1"/>
</dbReference>
<evidence type="ECO:0000256" key="4">
    <source>
        <dbReference type="ARBA" id="ARBA00023163"/>
    </source>
</evidence>
<dbReference type="GO" id="GO:0003677">
    <property type="term" value="F:DNA binding"/>
    <property type="evidence" value="ECO:0007669"/>
    <property type="project" value="InterPro"/>
</dbReference>
<dbReference type="GO" id="GO:0016987">
    <property type="term" value="F:sigma factor activity"/>
    <property type="evidence" value="ECO:0007669"/>
    <property type="project" value="UniProtKB-KW"/>
</dbReference>
<name>A0A5J5KXK7_9MICC</name>
<evidence type="ECO:0000313" key="10">
    <source>
        <dbReference type="Proteomes" id="UP000325957"/>
    </source>
</evidence>
<dbReference type="AlphaFoldDB" id="A0A5J5KXK7"/>
<evidence type="ECO:0000256" key="3">
    <source>
        <dbReference type="ARBA" id="ARBA00023082"/>
    </source>
</evidence>
<dbReference type="Proteomes" id="UP000325957">
    <property type="component" value="Unassembled WGS sequence"/>
</dbReference>
<dbReference type="PANTHER" id="PTHR47756">
    <property type="entry name" value="BLL6612 PROTEIN-RELATED"/>
    <property type="match status" value="1"/>
</dbReference>
<gene>
    <name evidence="9" type="ORF">FCK90_07885</name>
</gene>
<dbReference type="GO" id="GO:0006352">
    <property type="term" value="P:DNA-templated transcription initiation"/>
    <property type="evidence" value="ECO:0007669"/>
    <property type="project" value="InterPro"/>
</dbReference>
<evidence type="ECO:0000259" key="6">
    <source>
        <dbReference type="Pfam" id="PF04542"/>
    </source>
</evidence>
<protein>
    <submittedName>
        <fullName evidence="9">RNA polymerase sigma factor</fullName>
    </submittedName>
</protein>
<evidence type="ECO:0000256" key="1">
    <source>
        <dbReference type="ARBA" id="ARBA00010641"/>
    </source>
</evidence>
<evidence type="ECO:0000256" key="2">
    <source>
        <dbReference type="ARBA" id="ARBA00023015"/>
    </source>
</evidence>
<keyword evidence="4" id="KW-0804">Transcription</keyword>
<dbReference type="InterPro" id="IPR046531">
    <property type="entry name" value="DUF6596"/>
</dbReference>
<organism evidence="9 10">
    <name type="scientific">Kocuria coralli</name>
    <dbReference type="NCBI Taxonomy" id="1461025"/>
    <lineage>
        <taxon>Bacteria</taxon>
        <taxon>Bacillati</taxon>
        <taxon>Actinomycetota</taxon>
        <taxon>Actinomycetes</taxon>
        <taxon>Micrococcales</taxon>
        <taxon>Micrococcaceae</taxon>
        <taxon>Kocuria</taxon>
    </lineage>
</organism>
<comment type="similarity">
    <text evidence="1">Belongs to the sigma-70 factor family. ECF subfamily.</text>
</comment>
<feature type="domain" description="DUF6596" evidence="8">
    <location>
        <begin position="207"/>
        <end position="307"/>
    </location>
</feature>
<proteinExistence type="inferred from homology"/>
<keyword evidence="2" id="KW-0805">Transcription regulation</keyword>
<dbReference type="Gene3D" id="1.10.1740.10">
    <property type="match status" value="1"/>
</dbReference>
<dbReference type="InterPro" id="IPR013324">
    <property type="entry name" value="RNA_pol_sigma_r3/r4-like"/>
</dbReference>
<dbReference type="SUPFAM" id="SSF88659">
    <property type="entry name" value="Sigma3 and sigma4 domains of RNA polymerase sigma factors"/>
    <property type="match status" value="1"/>
</dbReference>
<dbReference type="SUPFAM" id="SSF88946">
    <property type="entry name" value="Sigma2 domain of RNA polymerase sigma factors"/>
    <property type="match status" value="1"/>
</dbReference>
<feature type="domain" description="RNA polymerase sigma-70 region 2" evidence="6">
    <location>
        <begin position="41"/>
        <end position="100"/>
    </location>
</feature>
<dbReference type="Pfam" id="PF08281">
    <property type="entry name" value="Sigma70_r4_2"/>
    <property type="match status" value="1"/>
</dbReference>